<feature type="transmembrane region" description="Helical" evidence="1">
    <location>
        <begin position="29"/>
        <end position="51"/>
    </location>
</feature>
<sequence>MADERAELGSSGLSAPIGAVRRDGWTVKILVYGLFVLEVVQTIVITCDVFVKYGLNFGNVEGLTAMRHNWFSIPTISAINGTAVQLFFAYRIAKLSESRTLGVLVAILAITGGTAGIVAGVQSKIINDLAKVAVHARTALTVWLTITGACDVIIAISMTMILSNKRLGFNIETDDAITKIIQLIVETGTLTAVLAIITVVLFFTFPKRSYWNVPIDILGKLYSNNLMVILNRRIRIIDGSIPSGTNSSQQRNGQTSVRMDIPGIKVHREVWSRGDSVDHNGVKLQEMTSPVEVHPYLARSTHAV</sequence>
<dbReference type="InterPro" id="IPR045339">
    <property type="entry name" value="DUF6534"/>
</dbReference>
<dbReference type="Pfam" id="PF20152">
    <property type="entry name" value="DUF6534"/>
    <property type="match status" value="1"/>
</dbReference>
<reference evidence="3 4" key="1">
    <citation type="submission" date="2024-05" db="EMBL/GenBank/DDBJ databases">
        <title>A draft genome resource for the thread blight pathogen Marasmius tenuissimus strain MS-2.</title>
        <authorList>
            <person name="Yulfo-Soto G.E."/>
            <person name="Baruah I.K."/>
            <person name="Amoako-Attah I."/>
            <person name="Bukari Y."/>
            <person name="Meinhardt L.W."/>
            <person name="Bailey B.A."/>
            <person name="Cohen S.P."/>
        </authorList>
    </citation>
    <scope>NUCLEOTIDE SEQUENCE [LARGE SCALE GENOMIC DNA]</scope>
    <source>
        <strain evidence="3 4">MS-2</strain>
    </source>
</reference>
<feature type="transmembrane region" description="Helical" evidence="1">
    <location>
        <begin position="101"/>
        <end position="121"/>
    </location>
</feature>
<keyword evidence="4" id="KW-1185">Reference proteome</keyword>
<dbReference type="Proteomes" id="UP001437256">
    <property type="component" value="Unassembled WGS sequence"/>
</dbReference>
<dbReference type="EMBL" id="JBBXMP010000083">
    <property type="protein sequence ID" value="KAL0063341.1"/>
    <property type="molecule type" value="Genomic_DNA"/>
</dbReference>
<evidence type="ECO:0000313" key="3">
    <source>
        <dbReference type="EMBL" id="KAL0063341.1"/>
    </source>
</evidence>
<keyword evidence="1" id="KW-1133">Transmembrane helix</keyword>
<keyword evidence="1" id="KW-0472">Membrane</keyword>
<gene>
    <name evidence="3" type="ORF">AAF712_009736</name>
</gene>
<feature type="transmembrane region" description="Helical" evidence="1">
    <location>
        <begin position="71"/>
        <end position="89"/>
    </location>
</feature>
<protein>
    <recommendedName>
        <fullName evidence="2">DUF6534 domain-containing protein</fullName>
    </recommendedName>
</protein>
<keyword evidence="1" id="KW-0812">Transmembrane</keyword>
<feature type="transmembrane region" description="Helical" evidence="1">
    <location>
        <begin position="141"/>
        <end position="162"/>
    </location>
</feature>
<evidence type="ECO:0000313" key="4">
    <source>
        <dbReference type="Proteomes" id="UP001437256"/>
    </source>
</evidence>
<accession>A0ABR2ZP52</accession>
<dbReference type="PANTHER" id="PTHR40465:SF1">
    <property type="entry name" value="DUF6534 DOMAIN-CONTAINING PROTEIN"/>
    <property type="match status" value="1"/>
</dbReference>
<comment type="caution">
    <text evidence="3">The sequence shown here is derived from an EMBL/GenBank/DDBJ whole genome shotgun (WGS) entry which is preliminary data.</text>
</comment>
<evidence type="ECO:0000256" key="1">
    <source>
        <dbReference type="SAM" id="Phobius"/>
    </source>
</evidence>
<proteinExistence type="predicted"/>
<dbReference type="PANTHER" id="PTHR40465">
    <property type="entry name" value="CHROMOSOME 1, WHOLE GENOME SHOTGUN SEQUENCE"/>
    <property type="match status" value="1"/>
</dbReference>
<feature type="transmembrane region" description="Helical" evidence="1">
    <location>
        <begin position="183"/>
        <end position="205"/>
    </location>
</feature>
<feature type="domain" description="DUF6534" evidence="2">
    <location>
        <begin position="149"/>
        <end position="233"/>
    </location>
</feature>
<evidence type="ECO:0000259" key="2">
    <source>
        <dbReference type="Pfam" id="PF20152"/>
    </source>
</evidence>
<organism evidence="3 4">
    <name type="scientific">Marasmius tenuissimus</name>
    <dbReference type="NCBI Taxonomy" id="585030"/>
    <lineage>
        <taxon>Eukaryota</taxon>
        <taxon>Fungi</taxon>
        <taxon>Dikarya</taxon>
        <taxon>Basidiomycota</taxon>
        <taxon>Agaricomycotina</taxon>
        <taxon>Agaricomycetes</taxon>
        <taxon>Agaricomycetidae</taxon>
        <taxon>Agaricales</taxon>
        <taxon>Marasmiineae</taxon>
        <taxon>Marasmiaceae</taxon>
        <taxon>Marasmius</taxon>
    </lineage>
</organism>
<name>A0ABR2ZP52_9AGAR</name>